<accession>A0A081CRN6</accession>
<gene>
    <name evidence="2" type="ORF">RRU01S_04_01540</name>
</gene>
<comment type="caution">
    <text evidence="2">The sequence shown here is derived from an EMBL/GenBank/DDBJ whole genome shotgun (WGS) entry which is preliminary data.</text>
</comment>
<dbReference type="Proteomes" id="UP000028701">
    <property type="component" value="Unassembled WGS sequence"/>
</dbReference>
<dbReference type="Pfam" id="PF04404">
    <property type="entry name" value="ERF"/>
    <property type="match status" value="1"/>
</dbReference>
<organism evidence="2 3">
    <name type="scientific">Agrobacterium rubi TR3 = NBRC 13261</name>
    <dbReference type="NCBI Taxonomy" id="1368415"/>
    <lineage>
        <taxon>Bacteria</taxon>
        <taxon>Pseudomonadati</taxon>
        <taxon>Pseudomonadota</taxon>
        <taxon>Alphaproteobacteria</taxon>
        <taxon>Hyphomicrobiales</taxon>
        <taxon>Rhizobiaceae</taxon>
        <taxon>Rhizobium/Agrobacterium group</taxon>
        <taxon>Agrobacterium</taxon>
    </lineage>
</organism>
<dbReference type="EMBL" id="BBJU01000004">
    <property type="protein sequence ID" value="GAK69332.1"/>
    <property type="molecule type" value="Genomic_DNA"/>
</dbReference>
<feature type="region of interest" description="Disordered" evidence="1">
    <location>
        <begin position="131"/>
        <end position="150"/>
    </location>
</feature>
<name>A0A081CRN6_9HYPH</name>
<dbReference type="AlphaFoldDB" id="A0A081CRN6"/>
<evidence type="ECO:0000256" key="1">
    <source>
        <dbReference type="SAM" id="MobiDB-lite"/>
    </source>
</evidence>
<dbReference type="OrthoDB" id="7856237at2"/>
<evidence type="ECO:0008006" key="4">
    <source>
        <dbReference type="Google" id="ProtNLM"/>
    </source>
</evidence>
<dbReference type="InterPro" id="IPR007499">
    <property type="entry name" value="ERF_bacteria_virus"/>
</dbReference>
<reference evidence="2 3" key="1">
    <citation type="submission" date="2014-08" db="EMBL/GenBank/DDBJ databases">
        <title>Whole genome shotgun sequence of Rhizobium rubi NBRC 13261.</title>
        <authorList>
            <person name="Katano-Makiyama Y."/>
            <person name="Hosoyama A."/>
            <person name="Hashimoto M."/>
            <person name="Hosoyama Y."/>
            <person name="Noguchi M."/>
            <person name="Tsuchikane K."/>
            <person name="Uohara A."/>
            <person name="Ohji S."/>
            <person name="Ichikawa N."/>
            <person name="Kimura A."/>
            <person name="Yamazoe A."/>
            <person name="Fujita N."/>
        </authorList>
    </citation>
    <scope>NUCLEOTIDE SEQUENCE [LARGE SCALE GENOMIC DNA]</scope>
    <source>
        <strain evidence="2 3">NBRC 13261</strain>
    </source>
</reference>
<sequence length="250" mass="27619">MDTQLAVQGEQSPAHNIIAVIERAATNPDVDIEKMERLLAMQERIMERQAKADFNAAMSDCQAEMQQVLMRHENKETKSKHAKIDDVDNVGRPIYTKHGFSLSFSSTETLEGLIHMTCTVRHRAGHETTLTKSGFRDDTGPKGGATKTKIQGSASTGTYLRRYLTCEAFNIVTTEMVQADNDGNRSVLFISPTQVSILVEKLGGPGERVAEFCKSVGLEGLHEADASEFDKLVARVTRFNQMSNPSNGQR</sequence>
<evidence type="ECO:0000313" key="3">
    <source>
        <dbReference type="Proteomes" id="UP000028701"/>
    </source>
</evidence>
<evidence type="ECO:0000313" key="2">
    <source>
        <dbReference type="EMBL" id="GAK69332.1"/>
    </source>
</evidence>
<dbReference type="eggNOG" id="ENOG5032GT6">
    <property type="taxonomic scope" value="Bacteria"/>
</dbReference>
<proteinExistence type="predicted"/>
<dbReference type="RefSeq" id="WP_052815939.1">
    <property type="nucleotide sequence ID" value="NZ_BBJU01000004.1"/>
</dbReference>
<protein>
    <recommendedName>
        <fullName evidence="4">ERF family protein</fullName>
    </recommendedName>
</protein>